<keyword evidence="10" id="KW-0812">Transmembrane</keyword>
<accession>A0A9W6ZNR6</accession>
<evidence type="ECO:0000259" key="11">
    <source>
        <dbReference type="Pfam" id="PF00962"/>
    </source>
</evidence>
<name>A0A9W6ZNR6_9STRA</name>
<evidence type="ECO:0000256" key="6">
    <source>
        <dbReference type="ARBA" id="ARBA00022801"/>
    </source>
</evidence>
<evidence type="ECO:0000256" key="1">
    <source>
        <dbReference type="ARBA" id="ARBA00001947"/>
    </source>
</evidence>
<evidence type="ECO:0000256" key="8">
    <source>
        <dbReference type="ARBA" id="ARBA00023080"/>
    </source>
</evidence>
<keyword evidence="5" id="KW-0660">Purine salvage</keyword>
<dbReference type="Pfam" id="PF00962">
    <property type="entry name" value="A_deaminase"/>
    <property type="match status" value="1"/>
</dbReference>
<dbReference type="InterPro" id="IPR032466">
    <property type="entry name" value="Metal_Hydrolase"/>
</dbReference>
<dbReference type="GO" id="GO:0006166">
    <property type="term" value="P:purine ribonucleoside salvage"/>
    <property type="evidence" value="ECO:0007669"/>
    <property type="project" value="UniProtKB-KW"/>
</dbReference>
<dbReference type="GO" id="GO:0046103">
    <property type="term" value="P:inosine biosynthetic process"/>
    <property type="evidence" value="ECO:0007669"/>
    <property type="project" value="TreeGrafter"/>
</dbReference>
<dbReference type="AlphaFoldDB" id="A0A9W6ZNR6"/>
<dbReference type="SUPFAM" id="SSF51556">
    <property type="entry name" value="Metallo-dependent hydrolases"/>
    <property type="match status" value="1"/>
</dbReference>
<keyword evidence="7" id="KW-0862">Zinc</keyword>
<comment type="cofactor">
    <cofactor evidence="1">
        <name>Zn(2+)</name>
        <dbReference type="ChEBI" id="CHEBI:29105"/>
    </cofactor>
</comment>
<feature type="domain" description="Adenosine deaminase" evidence="11">
    <location>
        <begin position="78"/>
        <end position="378"/>
    </location>
</feature>
<keyword evidence="10" id="KW-1133">Transmembrane helix</keyword>
<organism evidence="12 13">
    <name type="scientific">Triparma laevis f. longispina</name>
    <dbReference type="NCBI Taxonomy" id="1714387"/>
    <lineage>
        <taxon>Eukaryota</taxon>
        <taxon>Sar</taxon>
        <taxon>Stramenopiles</taxon>
        <taxon>Ochrophyta</taxon>
        <taxon>Bolidophyceae</taxon>
        <taxon>Parmales</taxon>
        <taxon>Triparmaceae</taxon>
        <taxon>Triparma</taxon>
    </lineage>
</organism>
<evidence type="ECO:0000256" key="2">
    <source>
        <dbReference type="ARBA" id="ARBA00005058"/>
    </source>
</evidence>
<dbReference type="GO" id="GO:0009117">
    <property type="term" value="P:nucleotide metabolic process"/>
    <property type="evidence" value="ECO:0007669"/>
    <property type="project" value="UniProtKB-KW"/>
</dbReference>
<keyword evidence="6" id="KW-0378">Hydrolase</keyword>
<keyword evidence="8" id="KW-0546">Nucleotide metabolism</keyword>
<sequence length="411" mass="46792">MSLLLSVSKHMTLLNTKVTDLFGRLVHKRRFFFLLGSLSTLLLSSTLFLPTLKSTLLHSRIVKSLLMRRKAFTRSLYKIELHCHLTGSIRIETLNEFLREHGLQKYEPPKSLTLKNCFSAFPLVHSAIKTKENLRRLTFETLADLSYANCIYAEIRTTPRALNDINKAGYLETVIECFKEWEEGDSRLIPRLIVSVDRSKSLREAEENVDLAVEGFLSPTNKYIVGVDLGGNPSSGNFKSFIPVLNKARENGLKVTVHCGEVENEEEIDGVLEWGPDRLGHFLTCSDEQFQKAVEMEIPIEVCPTSNMLTLDLPLNVKSLKDNHGTLQKCMESNHSFSVSTDDSGLFSTHAVRELWLVAQAYELDEWRIAGIVWDMVDQVFEGNRKTRAYLARDVRVRIKNMLKVLENGEK</sequence>
<gene>
    <name evidence="12" type="ORF">TrLO_g12188</name>
</gene>
<feature type="transmembrane region" description="Helical" evidence="10">
    <location>
        <begin position="31"/>
        <end position="52"/>
    </location>
</feature>
<keyword evidence="10" id="KW-0472">Membrane</keyword>
<evidence type="ECO:0000256" key="7">
    <source>
        <dbReference type="ARBA" id="ARBA00022833"/>
    </source>
</evidence>
<keyword evidence="4" id="KW-0479">Metal-binding</keyword>
<evidence type="ECO:0000256" key="4">
    <source>
        <dbReference type="ARBA" id="ARBA00022723"/>
    </source>
</evidence>
<dbReference type="EMBL" id="BRXW01000424">
    <property type="protein sequence ID" value="GMH53290.1"/>
    <property type="molecule type" value="Genomic_DNA"/>
</dbReference>
<evidence type="ECO:0000256" key="3">
    <source>
        <dbReference type="ARBA" id="ARBA00006676"/>
    </source>
</evidence>
<keyword evidence="13" id="KW-1185">Reference proteome</keyword>
<evidence type="ECO:0000313" key="12">
    <source>
        <dbReference type="EMBL" id="GMH53290.1"/>
    </source>
</evidence>
<comment type="catalytic activity">
    <reaction evidence="9">
        <text>N(6)-methyl-AMP + H2O + H(+) = IMP + methylamine</text>
        <dbReference type="Rhea" id="RHEA:16001"/>
        <dbReference type="ChEBI" id="CHEBI:15377"/>
        <dbReference type="ChEBI" id="CHEBI:15378"/>
        <dbReference type="ChEBI" id="CHEBI:58053"/>
        <dbReference type="ChEBI" id="CHEBI:59338"/>
        <dbReference type="ChEBI" id="CHEBI:144842"/>
    </reaction>
    <physiologicalReaction direction="left-to-right" evidence="9">
        <dbReference type="Rhea" id="RHEA:16002"/>
    </physiologicalReaction>
</comment>
<dbReference type="PANTHER" id="PTHR11409">
    <property type="entry name" value="ADENOSINE DEAMINASE"/>
    <property type="match status" value="1"/>
</dbReference>
<evidence type="ECO:0000256" key="5">
    <source>
        <dbReference type="ARBA" id="ARBA00022726"/>
    </source>
</evidence>
<evidence type="ECO:0000313" key="13">
    <source>
        <dbReference type="Proteomes" id="UP001165122"/>
    </source>
</evidence>
<dbReference type="Gene3D" id="3.20.20.140">
    <property type="entry name" value="Metal-dependent hydrolases"/>
    <property type="match status" value="1"/>
</dbReference>
<reference evidence="13" key="1">
    <citation type="journal article" date="2023" name="Commun. Biol.">
        <title>Genome analysis of Parmales, the sister group of diatoms, reveals the evolutionary specialization of diatoms from phago-mixotrophs to photoautotrophs.</title>
        <authorList>
            <person name="Ban H."/>
            <person name="Sato S."/>
            <person name="Yoshikawa S."/>
            <person name="Yamada K."/>
            <person name="Nakamura Y."/>
            <person name="Ichinomiya M."/>
            <person name="Sato N."/>
            <person name="Blanc-Mathieu R."/>
            <person name="Endo H."/>
            <person name="Kuwata A."/>
            <person name="Ogata H."/>
        </authorList>
    </citation>
    <scope>NUCLEOTIDE SEQUENCE [LARGE SCALE GENOMIC DNA]</scope>
    <source>
        <strain evidence="13">NIES 3700</strain>
    </source>
</reference>
<comment type="pathway">
    <text evidence="2">Purine metabolism; purine nucleoside salvage.</text>
</comment>
<dbReference type="OrthoDB" id="272271at2759"/>
<dbReference type="Proteomes" id="UP001165122">
    <property type="component" value="Unassembled WGS sequence"/>
</dbReference>
<proteinExistence type="inferred from homology"/>
<dbReference type="InterPro" id="IPR001365">
    <property type="entry name" value="A_deaminase_dom"/>
</dbReference>
<dbReference type="GO" id="GO:0006154">
    <property type="term" value="P:adenosine catabolic process"/>
    <property type="evidence" value="ECO:0007669"/>
    <property type="project" value="TreeGrafter"/>
</dbReference>
<dbReference type="GO" id="GO:0004000">
    <property type="term" value="F:adenosine deaminase activity"/>
    <property type="evidence" value="ECO:0007669"/>
    <property type="project" value="TreeGrafter"/>
</dbReference>
<dbReference type="GO" id="GO:0046872">
    <property type="term" value="F:metal ion binding"/>
    <property type="evidence" value="ECO:0007669"/>
    <property type="project" value="UniProtKB-KW"/>
</dbReference>
<comment type="caution">
    <text evidence="12">The sequence shown here is derived from an EMBL/GenBank/DDBJ whole genome shotgun (WGS) entry which is preliminary data.</text>
</comment>
<dbReference type="InterPro" id="IPR006330">
    <property type="entry name" value="Ado/ade_deaminase"/>
</dbReference>
<comment type="similarity">
    <text evidence="3">Belongs to the metallo-dependent hydrolases superfamily. Adenosine and AMP deaminases family.</text>
</comment>
<dbReference type="PANTHER" id="PTHR11409:SF42">
    <property type="entry name" value="ADENOSINE DEAMINASE-LIKE PROTEIN"/>
    <property type="match status" value="1"/>
</dbReference>
<evidence type="ECO:0000256" key="9">
    <source>
        <dbReference type="ARBA" id="ARBA00048787"/>
    </source>
</evidence>
<protein>
    <recommendedName>
        <fullName evidence="11">Adenosine deaminase domain-containing protein</fullName>
    </recommendedName>
</protein>
<evidence type="ECO:0000256" key="10">
    <source>
        <dbReference type="SAM" id="Phobius"/>
    </source>
</evidence>